<protein>
    <submittedName>
        <fullName evidence="4">Helix-turn-helix transcriptional regulator</fullName>
    </submittedName>
</protein>
<dbReference type="RefSeq" id="WP_215487541.1">
    <property type="nucleotide sequence ID" value="NZ_JAFLHG010000007.1"/>
</dbReference>
<feature type="region of interest" description="Disordered" evidence="2">
    <location>
        <begin position="289"/>
        <end position="310"/>
    </location>
</feature>
<dbReference type="Gene3D" id="1.10.10.10">
    <property type="entry name" value="Winged helix-like DNA-binding domain superfamily/Winged helix DNA-binding domain"/>
    <property type="match status" value="1"/>
</dbReference>
<dbReference type="InterPro" id="IPR036388">
    <property type="entry name" value="WH-like_DNA-bd_sf"/>
</dbReference>
<dbReference type="SUPFAM" id="SSF46894">
    <property type="entry name" value="C-terminal effector domain of the bipartite response regulators"/>
    <property type="match status" value="1"/>
</dbReference>
<dbReference type="Pfam" id="PF00196">
    <property type="entry name" value="GerE"/>
    <property type="match status" value="1"/>
</dbReference>
<dbReference type="InterPro" id="IPR000792">
    <property type="entry name" value="Tscrpt_reg_LuxR_C"/>
</dbReference>
<name>A0ABS5XUW1_9MICO</name>
<dbReference type="PRINTS" id="PR00038">
    <property type="entry name" value="HTHLUXR"/>
</dbReference>
<keyword evidence="5" id="KW-1185">Reference proteome</keyword>
<comment type="caution">
    <text evidence="4">The sequence shown here is derived from an EMBL/GenBank/DDBJ whole genome shotgun (WGS) entry which is preliminary data.</text>
</comment>
<evidence type="ECO:0000256" key="1">
    <source>
        <dbReference type="ARBA" id="ARBA00023125"/>
    </source>
</evidence>
<gene>
    <name evidence="4" type="ORF">J0P97_09515</name>
</gene>
<proteinExistence type="predicted"/>
<evidence type="ECO:0000259" key="3">
    <source>
        <dbReference type="PROSITE" id="PS50043"/>
    </source>
</evidence>
<dbReference type="PANTHER" id="PTHR43214">
    <property type="entry name" value="TWO-COMPONENT RESPONSE REGULATOR"/>
    <property type="match status" value="1"/>
</dbReference>
<feature type="region of interest" description="Disordered" evidence="2">
    <location>
        <begin position="709"/>
        <end position="731"/>
    </location>
</feature>
<accession>A0ABS5XUW1</accession>
<sequence length="817" mass="83870">MTEIDAPASGDIDATLRLLHHGGDVVAPHVAARLHAALQADGAAIAQVAASLSPAQRAGLSALPDPLPVVPAVRDAVADAVDALPEPDRRLLLTAAVSVDERVDVALAAAGSTMSQALASPASAHLAFAAGRLSFLDARVRVYVHAAASLGARTAAHAALAEAYRDAGDHALATWHTSLRTLEGDAALVPDLLELAERSLRAGAAEWAHAVAREAASHATDGERLRAQIVAGRAALASGLVEDAVAWPPPPAAASAPLARTAPPAHVRAVGRREGSVPGRDIARPVAPLLDTGAPADTGVAPDTAGDTAGVPADEVDSVISAVALAAWLHAERGHLADAEAMLALSARLVQSAGRANASLDEARRWCALFGVAAPSPADAAEEGTTLATPAGARETADSARIAAALHLAREDRGDAALGMLQSGVGTGLGDARPGAADLDHLRTSPLIEAHRRVAISLVLFWEGQLARARSELAEASTVAPVSLVFAGVAVALARRLDTVTDGIPLPTTVAMDATHPTPQSRPLRAGLLVDRAITAYLDGRMTESGTLLSLAADDTVAPTDAGLPLPGLDEPSVWALAGRRHDAQTAADRLASAYRGATASHRRAAAARTRVATSSPEAAPAACRAAAEIGRTLASGYDRGRTEMLIARRYATLGELGSARTHLVAASGLFEAAGASVWRNACVADLALLPAEDPVSVLTAPITIPVPRAGARPGEPARPGDPASAQPVSARRDGEDLLAAACREAWRDVLTERELEVALLVTQGLSNREAAARLFVSVRTVEVHLGRIFTKVGVSSRVPLTIHAHRLAREYEALAS</sequence>
<organism evidence="4 5">
    <name type="scientific">Microbacterium flavum</name>
    <dbReference type="NCBI Taxonomy" id="415216"/>
    <lineage>
        <taxon>Bacteria</taxon>
        <taxon>Bacillati</taxon>
        <taxon>Actinomycetota</taxon>
        <taxon>Actinomycetes</taxon>
        <taxon>Micrococcales</taxon>
        <taxon>Microbacteriaceae</taxon>
        <taxon>Microbacterium</taxon>
    </lineage>
</organism>
<dbReference type="CDD" id="cd06170">
    <property type="entry name" value="LuxR_C_like"/>
    <property type="match status" value="1"/>
</dbReference>
<feature type="domain" description="HTH luxR-type" evidence="3">
    <location>
        <begin position="744"/>
        <end position="809"/>
    </location>
</feature>
<dbReference type="InterPro" id="IPR016032">
    <property type="entry name" value="Sig_transdc_resp-reg_C-effctor"/>
</dbReference>
<evidence type="ECO:0000313" key="4">
    <source>
        <dbReference type="EMBL" id="MBT8798310.1"/>
    </source>
</evidence>
<reference evidence="4 5" key="1">
    <citation type="submission" date="2021-03" db="EMBL/GenBank/DDBJ databases">
        <title>Microbacterium pauli sp. nov., isolated from microfiltered milk.</title>
        <authorList>
            <person name="Bellassi P."/>
            <person name="Fontana A."/>
            <person name="Callegari M.L."/>
            <person name="Lorenzo M."/>
            <person name="Cappa F."/>
        </authorList>
    </citation>
    <scope>NUCLEOTIDE SEQUENCE [LARGE SCALE GENOMIC DNA]</scope>
    <source>
        <strain evidence="4 5">DSM 18909</strain>
    </source>
</reference>
<dbReference type="Proteomes" id="UP000740605">
    <property type="component" value="Unassembled WGS sequence"/>
</dbReference>
<keyword evidence="1" id="KW-0238">DNA-binding</keyword>
<dbReference type="PROSITE" id="PS50043">
    <property type="entry name" value="HTH_LUXR_2"/>
    <property type="match status" value="1"/>
</dbReference>
<dbReference type="SMART" id="SM00421">
    <property type="entry name" value="HTH_LUXR"/>
    <property type="match status" value="1"/>
</dbReference>
<dbReference type="InterPro" id="IPR039420">
    <property type="entry name" value="WalR-like"/>
</dbReference>
<evidence type="ECO:0000256" key="2">
    <source>
        <dbReference type="SAM" id="MobiDB-lite"/>
    </source>
</evidence>
<dbReference type="EMBL" id="JAFLHG010000007">
    <property type="protein sequence ID" value="MBT8798310.1"/>
    <property type="molecule type" value="Genomic_DNA"/>
</dbReference>
<evidence type="ECO:0000313" key="5">
    <source>
        <dbReference type="Proteomes" id="UP000740605"/>
    </source>
</evidence>